<dbReference type="Proteomes" id="UP000041770">
    <property type="component" value="Unassembled WGS sequence"/>
</dbReference>
<name>A0A655XBF3_VIBCL</name>
<accession>A0A655XBF3</accession>
<proteinExistence type="predicted"/>
<gene>
    <name evidence="1" type="ORF">ERS013200_03795</name>
</gene>
<dbReference type="EMBL" id="CWQY01000045">
    <property type="protein sequence ID" value="CSD28907.1"/>
    <property type="molecule type" value="Genomic_DNA"/>
</dbReference>
<reference evidence="1 2" key="1">
    <citation type="submission" date="2015-07" db="EMBL/GenBank/DDBJ databases">
        <authorList>
            <consortium name="Pathogen Informatics"/>
        </authorList>
    </citation>
    <scope>NUCLEOTIDE SEQUENCE [LARGE SCALE GENOMIC DNA]</scope>
    <source>
        <strain evidence="1 2">A316</strain>
    </source>
</reference>
<evidence type="ECO:0000313" key="2">
    <source>
        <dbReference type="Proteomes" id="UP000041770"/>
    </source>
</evidence>
<organism evidence="1 2">
    <name type="scientific">Vibrio cholerae</name>
    <dbReference type="NCBI Taxonomy" id="666"/>
    <lineage>
        <taxon>Bacteria</taxon>
        <taxon>Pseudomonadati</taxon>
        <taxon>Pseudomonadota</taxon>
        <taxon>Gammaproteobacteria</taxon>
        <taxon>Vibrionales</taxon>
        <taxon>Vibrionaceae</taxon>
        <taxon>Vibrio</taxon>
    </lineage>
</organism>
<dbReference type="AlphaFoldDB" id="A0A655XBF3"/>
<sequence>MWELDGWTERDHIHVWIGFFEQPTLKTRVDHHDIRFVAINAFIHITENMHDFRISIGFPARVSTRKVQLCPRKLCQRLQHALDLVAA</sequence>
<protein>
    <submittedName>
        <fullName evidence="1">Uncharacterized protein</fullName>
    </submittedName>
</protein>
<evidence type="ECO:0000313" key="1">
    <source>
        <dbReference type="EMBL" id="CSD28907.1"/>
    </source>
</evidence>